<proteinExistence type="predicted"/>
<dbReference type="Proteomes" id="UP001208692">
    <property type="component" value="Unassembled WGS sequence"/>
</dbReference>
<dbReference type="EMBL" id="BQKB01000018">
    <property type="protein sequence ID" value="GJM52830.1"/>
    <property type="molecule type" value="Genomic_DNA"/>
</dbReference>
<dbReference type="AlphaFoldDB" id="A0AAV5AWN6"/>
<evidence type="ECO:0000256" key="1">
    <source>
        <dbReference type="SAM" id="Coils"/>
    </source>
</evidence>
<dbReference type="Proteomes" id="UP001207736">
    <property type="component" value="Unassembled WGS sequence"/>
</dbReference>
<accession>A0AAV5AWN6</accession>
<evidence type="ECO:0000313" key="4">
    <source>
        <dbReference type="EMBL" id="GJM52830.1"/>
    </source>
</evidence>
<dbReference type="EMBL" id="BQKA01000012">
    <property type="protein sequence ID" value="GJM49765.1"/>
    <property type="molecule type" value="Genomic_DNA"/>
</dbReference>
<organism evidence="3 5">
    <name type="scientific">Capnocytophaga catalasegens</name>
    <dbReference type="NCBI Taxonomy" id="1004260"/>
    <lineage>
        <taxon>Bacteria</taxon>
        <taxon>Pseudomonadati</taxon>
        <taxon>Bacteroidota</taxon>
        <taxon>Flavobacteriia</taxon>
        <taxon>Flavobacteriales</taxon>
        <taxon>Flavobacteriaceae</taxon>
        <taxon>Capnocytophaga</taxon>
    </lineage>
</organism>
<keyword evidence="6" id="KW-1185">Reference proteome</keyword>
<evidence type="ECO:0000256" key="2">
    <source>
        <dbReference type="SAM" id="MobiDB-lite"/>
    </source>
</evidence>
<feature type="compositionally biased region" description="Basic and acidic residues" evidence="2">
    <location>
        <begin position="33"/>
        <end position="50"/>
    </location>
</feature>
<evidence type="ECO:0000313" key="5">
    <source>
        <dbReference type="Proteomes" id="UP001207736"/>
    </source>
</evidence>
<evidence type="ECO:0008006" key="7">
    <source>
        <dbReference type="Google" id="ProtNLM"/>
    </source>
</evidence>
<keyword evidence="1" id="KW-0175">Coiled coil</keyword>
<feature type="coiled-coil region" evidence="1">
    <location>
        <begin position="536"/>
        <end position="585"/>
    </location>
</feature>
<evidence type="ECO:0000313" key="6">
    <source>
        <dbReference type="Proteomes" id="UP001208692"/>
    </source>
</evidence>
<evidence type="ECO:0000313" key="3">
    <source>
        <dbReference type="EMBL" id="GJM49765.1"/>
    </source>
</evidence>
<gene>
    <name evidence="3" type="ORF">RCZ15_07400</name>
    <name evidence="4" type="ORF">RCZ16_11470</name>
</gene>
<protein>
    <recommendedName>
        <fullName evidence="7">DUF349 domain-containing protein</fullName>
    </recommendedName>
</protein>
<reference evidence="3 6" key="1">
    <citation type="submission" date="2021-11" db="EMBL/GenBank/DDBJ databases">
        <title>Draft genome sequence of Capnocytophaga sp. strain KC07075 isolated from cat oral cavity.</title>
        <authorList>
            <person name="Suzuki M."/>
            <person name="Imaoka K."/>
            <person name="Kimura M."/>
            <person name="Morikawa S."/>
            <person name="Maeda K."/>
        </authorList>
    </citation>
    <scope>NUCLEOTIDE SEQUENCE</scope>
    <source>
        <strain evidence="3">KC07075</strain>
        <strain evidence="4 6">KC07079</strain>
    </source>
</reference>
<name>A0AAV5AWN6_9FLAO</name>
<dbReference type="InterPro" id="IPR007139">
    <property type="entry name" value="DUF349"/>
</dbReference>
<comment type="caution">
    <text evidence="3">The sequence shown here is derived from an EMBL/GenBank/DDBJ whole genome shotgun (WGS) entry which is preliminary data.</text>
</comment>
<dbReference type="RefSeq" id="WP_264846248.1">
    <property type="nucleotide sequence ID" value="NZ_BPMA01000018.1"/>
</dbReference>
<sequence>MPELKENLLHADGNSQSKPENILSENEAILNKINDENAHDAEDQDNKSRHEIPLLDYETMSLEDLVKEFKRLLHHEKIQAIKEHIEGIRTEFEKKFAHFLDEKKEAFLQDGNEEKDFKYVSPVRNQFNELYDEYKSKRNVYYKELEQKLQANLARRQDIIHEIKNLITIDTANSDTDINVIFKKFKDLREQWYSSGAVPRENYNDLWNNFNHHVENFYDYLDLHKDLREMDFRHNLEEKTKIIQKAESLLDEPDGNKAFRELQLLHKQWKEETGPVDREHREVIWEKFSRITKAIHDKRQAFVKNLEKSFDENLKIKNEIIQKIKLLSEKENNSHGSWQKTIKDIEKLREVFMQVGRVPAQVSEQVWGKFKQVVRDFNHKKNLFYKTLKRVQQENLEKKLELIRIAQEHQNSEDWDKITPLMKDIQDQWRAIGHVPRKHTDKIWKDFKDACNHYFDRLHQHKNSSQNDSYVAFDKKKAFLDSLKTFELSNDKEKNLEQLQTFENQWNELGVTPKNKRNLEIKFHKIINALYRKLDMNRQDIELIKYNNRLEHLANENTDSLIKEQLFVRRKISELQAEILQLENNLLYFSNVDENNPLVRDVIKKIQNQKIAVETWQAKLKELKSFKKNQKETK</sequence>
<feature type="region of interest" description="Disordered" evidence="2">
    <location>
        <begin position="1"/>
        <end position="50"/>
    </location>
</feature>
<dbReference type="Pfam" id="PF03993">
    <property type="entry name" value="DUF349"/>
    <property type="match status" value="5"/>
</dbReference>